<gene>
    <name evidence="3" type="ORF">VP01_83g17</name>
</gene>
<sequence>MASSPPSLDQLKDLAKINFNNQLPIKSYVRSCQMLFHQAHIHQATDIDLAFIYLFRAARVILQDLPTHPEYSLLPPAYRAQIEADGMKYLDAMVPIKTKLTNRYNQPAPETNIPSLTDWTIIESPPYEPIRQTSWQPSINGKPKTNQNRVSAHHHSKTSPFASSSFLSSNCKPTQRNPLVWPVELGNGQGQRMSVALNLDQPSSCSHDARLQDSQSRSYQSDLPGQHASQDTSHPRVTFRHQQTLYDLPDPANPNPSPRAQPSRPITHQPPSKPKKSPFSLGRFNISSEHLCGLNQSPTALPSSHSHTSPPVSSTFKALLRPRRLSLSSPSSKPQSRESLGSWASVSVPASPPEEQSSPPSTPQTSSRSRRGSLGEASTWRWLKGLNLKPVGNSFKSHASANLYADLPSSADLPSLAPPAPIISAASARPAPNNRSRPTPPPIPPKQFRTEKSQIIFPSSSSDASPSSRPLRPMRCPNDLVGAFVAMAEPETQKGVELCGLLLGKLREGELVVDTLLIPKQVSTADTCHTIDEESTFSYQNEHGLMTLGWPGSFHPHPAPDNLIYTSPLDAHFKLVSQDHSELVDRMHLEIIDLRTS</sequence>
<evidence type="ECO:0000256" key="1">
    <source>
        <dbReference type="SAM" id="MobiDB-lite"/>
    </source>
</evidence>
<dbReference type="PANTHER" id="PTHR12947">
    <property type="entry name" value="AMSH-LIKE PROTEASE"/>
    <property type="match status" value="1"/>
</dbReference>
<evidence type="ECO:0000259" key="2">
    <source>
        <dbReference type="Pfam" id="PF08969"/>
    </source>
</evidence>
<dbReference type="AlphaFoldDB" id="A0A0L6U9G6"/>
<feature type="region of interest" description="Disordered" evidence="1">
    <location>
        <begin position="202"/>
        <end position="376"/>
    </location>
</feature>
<feature type="compositionally biased region" description="Low complexity" evidence="1">
    <location>
        <begin position="424"/>
        <end position="437"/>
    </location>
</feature>
<dbReference type="Pfam" id="PF08969">
    <property type="entry name" value="USP8_dimer"/>
    <property type="match status" value="1"/>
</dbReference>
<feature type="compositionally biased region" description="Polar residues" evidence="1">
    <location>
        <begin position="131"/>
        <end position="150"/>
    </location>
</feature>
<feature type="compositionally biased region" description="Polar residues" evidence="1">
    <location>
        <begin position="202"/>
        <end position="232"/>
    </location>
</feature>
<protein>
    <recommendedName>
        <fullName evidence="2">USP8 dimerisation domain-containing protein</fullName>
    </recommendedName>
</protein>
<accession>A0A0L6U9G6</accession>
<feature type="compositionally biased region" description="Low complexity" evidence="1">
    <location>
        <begin position="325"/>
        <end position="367"/>
    </location>
</feature>
<feature type="region of interest" description="Disordered" evidence="1">
    <location>
        <begin position="424"/>
        <end position="471"/>
    </location>
</feature>
<feature type="compositionally biased region" description="Low complexity" evidence="1">
    <location>
        <begin position="458"/>
        <end position="471"/>
    </location>
</feature>
<dbReference type="GO" id="GO:0016020">
    <property type="term" value="C:membrane"/>
    <property type="evidence" value="ECO:0007669"/>
    <property type="project" value="TreeGrafter"/>
</dbReference>
<dbReference type="Gene3D" id="1.20.58.80">
    <property type="entry name" value="Phosphotransferase system, lactose/cellobiose-type IIA subunit"/>
    <property type="match status" value="1"/>
</dbReference>
<evidence type="ECO:0000313" key="3">
    <source>
        <dbReference type="EMBL" id="KNZ45199.1"/>
    </source>
</evidence>
<feature type="compositionally biased region" description="Low complexity" evidence="1">
    <location>
        <begin position="158"/>
        <end position="169"/>
    </location>
</feature>
<organism evidence="3 4">
    <name type="scientific">Puccinia sorghi</name>
    <dbReference type="NCBI Taxonomy" id="27349"/>
    <lineage>
        <taxon>Eukaryota</taxon>
        <taxon>Fungi</taxon>
        <taxon>Dikarya</taxon>
        <taxon>Basidiomycota</taxon>
        <taxon>Pucciniomycotina</taxon>
        <taxon>Pucciniomycetes</taxon>
        <taxon>Pucciniales</taxon>
        <taxon>Pucciniaceae</taxon>
        <taxon>Puccinia</taxon>
    </lineage>
</organism>
<dbReference type="EMBL" id="LAVV01013938">
    <property type="protein sequence ID" value="KNZ45199.1"/>
    <property type="molecule type" value="Genomic_DNA"/>
</dbReference>
<feature type="region of interest" description="Disordered" evidence="1">
    <location>
        <begin position="130"/>
        <end position="170"/>
    </location>
</feature>
<dbReference type="GO" id="GO:0005768">
    <property type="term" value="C:endosome"/>
    <property type="evidence" value="ECO:0007669"/>
    <property type="project" value="TreeGrafter"/>
</dbReference>
<dbReference type="Gene3D" id="3.40.140.10">
    <property type="entry name" value="Cytidine Deaminase, domain 2"/>
    <property type="match status" value="1"/>
</dbReference>
<dbReference type="InterPro" id="IPR015063">
    <property type="entry name" value="USP8_dimer"/>
</dbReference>
<name>A0A0L6U9G6_9BASI</name>
<dbReference type="OrthoDB" id="3640at2759"/>
<proteinExistence type="predicted"/>
<dbReference type="STRING" id="27349.A0A0L6U9G6"/>
<dbReference type="PANTHER" id="PTHR12947:SF13">
    <property type="entry name" value="FI19924P1"/>
    <property type="match status" value="1"/>
</dbReference>
<dbReference type="GO" id="GO:0061578">
    <property type="term" value="F:K63-linked deubiquitinase activity"/>
    <property type="evidence" value="ECO:0007669"/>
    <property type="project" value="TreeGrafter"/>
</dbReference>
<dbReference type="VEuPathDB" id="FungiDB:VP01_83g17"/>
<reference evidence="3 4" key="1">
    <citation type="submission" date="2015-08" db="EMBL/GenBank/DDBJ databases">
        <title>Next Generation Sequencing and Analysis of the Genome of Puccinia sorghi L Schw, the Causal Agent of Maize Common Rust.</title>
        <authorList>
            <person name="Rochi L."/>
            <person name="Burguener G."/>
            <person name="Darino M."/>
            <person name="Turjanski A."/>
            <person name="Kreff E."/>
            <person name="Dieguez M.J."/>
            <person name="Sacco F."/>
        </authorList>
    </citation>
    <scope>NUCLEOTIDE SEQUENCE [LARGE SCALE GENOMIC DNA]</scope>
    <source>
        <strain evidence="3 4">RO10H11247</strain>
    </source>
</reference>
<evidence type="ECO:0000313" key="4">
    <source>
        <dbReference type="Proteomes" id="UP000037035"/>
    </source>
</evidence>
<dbReference type="GO" id="GO:0070536">
    <property type="term" value="P:protein K63-linked deubiquitination"/>
    <property type="evidence" value="ECO:0007669"/>
    <property type="project" value="TreeGrafter"/>
</dbReference>
<feature type="domain" description="USP8 dimerisation" evidence="2">
    <location>
        <begin position="7"/>
        <end position="106"/>
    </location>
</feature>
<dbReference type="SUPFAM" id="SSF102712">
    <property type="entry name" value="JAB1/MPN domain"/>
    <property type="match status" value="1"/>
</dbReference>
<keyword evidence="4" id="KW-1185">Reference proteome</keyword>
<feature type="compositionally biased region" description="Low complexity" evidence="1">
    <location>
        <begin position="297"/>
        <end position="315"/>
    </location>
</feature>
<comment type="caution">
    <text evidence="3">The sequence shown here is derived from an EMBL/GenBank/DDBJ whole genome shotgun (WGS) entry which is preliminary data.</text>
</comment>
<dbReference type="Proteomes" id="UP000037035">
    <property type="component" value="Unassembled WGS sequence"/>
</dbReference>